<evidence type="ECO:0000256" key="1">
    <source>
        <dbReference type="ARBA" id="ARBA00005044"/>
    </source>
</evidence>
<evidence type="ECO:0000256" key="7">
    <source>
        <dbReference type="ARBA" id="ARBA00022827"/>
    </source>
</evidence>
<dbReference type="NCBIfam" id="NF003793">
    <property type="entry name" value="PRK05382.1"/>
    <property type="match status" value="1"/>
</dbReference>
<evidence type="ECO:0000256" key="2">
    <source>
        <dbReference type="ARBA" id="ARBA00008014"/>
    </source>
</evidence>
<dbReference type="RefSeq" id="WP_136012535.1">
    <property type="nucleotide sequence ID" value="NZ_SRYE01000003.1"/>
</dbReference>
<feature type="binding site" evidence="11">
    <location>
        <position position="339"/>
    </location>
    <ligand>
        <name>FMN</name>
        <dbReference type="ChEBI" id="CHEBI:58210"/>
    </ligand>
</feature>
<keyword evidence="10 11" id="KW-0456">Lyase</keyword>
<dbReference type="Proteomes" id="UP000310263">
    <property type="component" value="Unassembled WGS sequence"/>
</dbReference>
<comment type="cofactor">
    <cofactor evidence="11">
        <name>FMNH2</name>
        <dbReference type="ChEBI" id="CHEBI:57618"/>
    </cofactor>
    <text evidence="11">Reduced FMN (FMNH(2)).</text>
</comment>
<feature type="binding site" evidence="11">
    <location>
        <begin position="312"/>
        <end position="316"/>
    </location>
    <ligand>
        <name>FMN</name>
        <dbReference type="ChEBI" id="CHEBI:58210"/>
    </ligand>
</feature>
<keyword evidence="13" id="KW-1185">Reference proteome</keyword>
<feature type="binding site" evidence="11">
    <location>
        <position position="47"/>
    </location>
    <ligand>
        <name>NADP(+)</name>
        <dbReference type="ChEBI" id="CHEBI:58349"/>
    </ligand>
</feature>
<keyword evidence="6 11" id="KW-0288">FMN</keyword>
<dbReference type="PROSITE" id="PS00789">
    <property type="entry name" value="CHORISMATE_SYNTHASE_3"/>
    <property type="match status" value="1"/>
</dbReference>
<comment type="pathway">
    <text evidence="1 11">Metabolic intermediate biosynthesis; chorismate biosynthesis; chorismate from D-erythrose 4-phosphate and phosphoenolpyruvate: step 7/7.</text>
</comment>
<comment type="caution">
    <text evidence="12">The sequence shown here is derived from an EMBL/GenBank/DDBJ whole genome shotgun (WGS) entry which is preliminary data.</text>
</comment>
<dbReference type="GO" id="GO:0009423">
    <property type="term" value="P:chorismate biosynthetic process"/>
    <property type="evidence" value="ECO:0007669"/>
    <property type="project" value="UniProtKB-UniRule"/>
</dbReference>
<evidence type="ECO:0000256" key="4">
    <source>
        <dbReference type="ARBA" id="ARBA00022605"/>
    </source>
</evidence>
<comment type="similarity">
    <text evidence="2 11">Belongs to the chorismate synthase family.</text>
</comment>
<evidence type="ECO:0000256" key="3">
    <source>
        <dbReference type="ARBA" id="ARBA00013036"/>
    </source>
</evidence>
<gene>
    <name evidence="11 12" type="primary">aroC</name>
    <name evidence="12" type="ORF">E5334_05080</name>
</gene>
<comment type="caution">
    <text evidence="11">Lacks conserved residue(s) required for the propagation of feature annotation.</text>
</comment>
<reference evidence="12 13" key="1">
    <citation type="submission" date="2019-04" db="EMBL/GenBank/DDBJ databases">
        <title>Microbes associate with the intestines of laboratory mice.</title>
        <authorList>
            <person name="Navarre W."/>
            <person name="Wong E."/>
            <person name="Huang K."/>
            <person name="Tropini C."/>
            <person name="Ng K."/>
            <person name="Yu B."/>
        </authorList>
    </citation>
    <scope>NUCLEOTIDE SEQUENCE [LARGE SCALE GENOMIC DNA]</scope>
    <source>
        <strain evidence="12 13">NM07_P-09</strain>
    </source>
</reference>
<dbReference type="PIRSF" id="PIRSF001456">
    <property type="entry name" value="Chorismate_synth"/>
    <property type="match status" value="1"/>
</dbReference>
<dbReference type="InterPro" id="IPR000453">
    <property type="entry name" value="Chorismate_synth"/>
</dbReference>
<feature type="binding site" evidence="11">
    <location>
        <position position="297"/>
    </location>
    <ligand>
        <name>FMN</name>
        <dbReference type="ChEBI" id="CHEBI:58210"/>
    </ligand>
</feature>
<dbReference type="EC" id="4.2.3.5" evidence="3 11"/>
<evidence type="ECO:0000256" key="9">
    <source>
        <dbReference type="ARBA" id="ARBA00023141"/>
    </source>
</evidence>
<dbReference type="AlphaFoldDB" id="A0A4S2F161"/>
<evidence type="ECO:0000313" key="13">
    <source>
        <dbReference type="Proteomes" id="UP000310263"/>
    </source>
</evidence>
<dbReference type="CDD" id="cd07304">
    <property type="entry name" value="Chorismate_synthase"/>
    <property type="match status" value="1"/>
</dbReference>
<keyword evidence="7 11" id="KW-0274">FAD</keyword>
<protein>
    <recommendedName>
        <fullName evidence="3 11">Chorismate synthase</fullName>
        <shortName evidence="11">CS</shortName>
        <ecNumber evidence="3 11">4.2.3.5</ecNumber>
    </recommendedName>
    <alternativeName>
        <fullName evidence="11">5-enolpyruvylshikimate-3-phosphate phospholyase</fullName>
    </alternativeName>
</protein>
<evidence type="ECO:0000256" key="8">
    <source>
        <dbReference type="ARBA" id="ARBA00022857"/>
    </source>
</evidence>
<dbReference type="GO" id="GO:0009073">
    <property type="term" value="P:aromatic amino acid family biosynthetic process"/>
    <property type="evidence" value="ECO:0007669"/>
    <property type="project" value="UniProtKB-KW"/>
</dbReference>
<dbReference type="GO" id="GO:0004107">
    <property type="term" value="F:chorismate synthase activity"/>
    <property type="evidence" value="ECO:0007669"/>
    <property type="project" value="UniProtKB-UniRule"/>
</dbReference>
<dbReference type="PANTHER" id="PTHR21085">
    <property type="entry name" value="CHORISMATE SYNTHASE"/>
    <property type="match status" value="1"/>
</dbReference>
<keyword evidence="4 11" id="KW-0028">Amino-acid biosynthesis</keyword>
<dbReference type="InterPro" id="IPR035904">
    <property type="entry name" value="Chorismate_synth_AroC_sf"/>
</dbReference>
<organism evidence="12 13">
    <name type="scientific">Muricaecibacterium torontonense</name>
    <dbReference type="NCBI Taxonomy" id="3032871"/>
    <lineage>
        <taxon>Bacteria</taxon>
        <taxon>Bacillati</taxon>
        <taxon>Actinomycetota</taxon>
        <taxon>Coriobacteriia</taxon>
        <taxon>Coriobacteriales</taxon>
        <taxon>Atopobiaceae</taxon>
        <taxon>Muricaecibacterium</taxon>
    </lineage>
</organism>
<dbReference type="NCBIfam" id="TIGR00033">
    <property type="entry name" value="aroC"/>
    <property type="match status" value="1"/>
</dbReference>
<keyword evidence="8 11" id="KW-0521">NADP</keyword>
<dbReference type="GO" id="GO:0005829">
    <property type="term" value="C:cytosol"/>
    <property type="evidence" value="ECO:0007669"/>
    <property type="project" value="TreeGrafter"/>
</dbReference>
<dbReference type="HAMAP" id="MF_00300">
    <property type="entry name" value="Chorismate_synth"/>
    <property type="match status" value="1"/>
</dbReference>
<dbReference type="OrthoDB" id="9771806at2"/>
<evidence type="ECO:0000256" key="10">
    <source>
        <dbReference type="ARBA" id="ARBA00023239"/>
    </source>
</evidence>
<sequence length="372" mass="38713">MSSTIGASLRCCVFGQSHSEAIGCVIEGFPAGFKPDFDKLRAFMARRAPGHAAWSTPRKEADEFRVLAGLNPDGVTCGAPIACVIENTNTRSQDYDQLRRIPRPGHADFTAQLRYGGHQDVAGGGHFSGRLTAPLCFAGGLCAQLLAARGVTIGAHLAEVASIADKPLPSWDGTRASQERLAEVLASVSRKPFPTIDDEAGRAMQRAIEDARMSLDSVGGIIGCAVTGFEAGVGSPMFDGIENLLARALFGIPAVKGLSFGDGFEAARSRGSLNNDSYGLIDGACTPLSNHAGGILGGISTGAPLTFSVAIKPTASIGREQASVDLEAGCPQSLIIKGRHDPCIAPRAVPVVEAVTALVCLDALITWPPTHL</sequence>
<dbReference type="EMBL" id="SRYE01000003">
    <property type="protein sequence ID" value="TGY62052.1"/>
    <property type="molecule type" value="Genomic_DNA"/>
</dbReference>
<proteinExistence type="inferred from homology"/>
<evidence type="ECO:0000256" key="5">
    <source>
        <dbReference type="ARBA" id="ARBA00022630"/>
    </source>
</evidence>
<dbReference type="InterPro" id="IPR020541">
    <property type="entry name" value="Chorismate_synthase_CS"/>
</dbReference>
<comment type="catalytic activity">
    <reaction evidence="11">
        <text>5-O-(1-carboxyvinyl)-3-phosphoshikimate = chorismate + phosphate</text>
        <dbReference type="Rhea" id="RHEA:21020"/>
        <dbReference type="ChEBI" id="CHEBI:29748"/>
        <dbReference type="ChEBI" id="CHEBI:43474"/>
        <dbReference type="ChEBI" id="CHEBI:57701"/>
        <dbReference type="EC" id="4.2.3.5"/>
    </reaction>
</comment>
<comment type="subunit">
    <text evidence="11">Homotetramer.</text>
</comment>
<evidence type="ECO:0000313" key="12">
    <source>
        <dbReference type="EMBL" id="TGY62052.1"/>
    </source>
</evidence>
<dbReference type="Pfam" id="PF01264">
    <property type="entry name" value="Chorismate_synt"/>
    <property type="match status" value="1"/>
</dbReference>
<accession>A0A4S2F161</accession>
<dbReference type="UniPathway" id="UPA00053">
    <property type="reaction ID" value="UER00090"/>
</dbReference>
<dbReference type="GO" id="GO:0010181">
    <property type="term" value="F:FMN binding"/>
    <property type="evidence" value="ECO:0007669"/>
    <property type="project" value="TreeGrafter"/>
</dbReference>
<dbReference type="Gene3D" id="3.60.150.10">
    <property type="entry name" value="Chorismate synthase AroC"/>
    <property type="match status" value="1"/>
</dbReference>
<name>A0A4S2F161_9ACTN</name>
<evidence type="ECO:0000256" key="6">
    <source>
        <dbReference type="ARBA" id="ARBA00022643"/>
    </source>
</evidence>
<feature type="binding site" evidence="11">
    <location>
        <begin position="126"/>
        <end position="128"/>
    </location>
    <ligand>
        <name>FMN</name>
        <dbReference type="ChEBI" id="CHEBI:58210"/>
    </ligand>
</feature>
<dbReference type="SUPFAM" id="SSF103263">
    <property type="entry name" value="Chorismate synthase, AroC"/>
    <property type="match status" value="1"/>
</dbReference>
<dbReference type="PANTHER" id="PTHR21085:SF0">
    <property type="entry name" value="CHORISMATE SYNTHASE"/>
    <property type="match status" value="1"/>
</dbReference>
<keyword evidence="9 11" id="KW-0057">Aromatic amino acid biosynthesis</keyword>
<keyword evidence="5 11" id="KW-0285">Flavoprotein</keyword>
<evidence type="ECO:0000256" key="11">
    <source>
        <dbReference type="HAMAP-Rule" id="MF_00300"/>
    </source>
</evidence>
<comment type="function">
    <text evidence="11">Catalyzes the anti-1,4-elimination of the C-3 phosphate and the C-6 proR hydrogen from 5-enolpyruvylshikimate-3-phosphate (EPSP) to yield chorismate, which is the branch point compound that serves as the starting substrate for the three terminal pathways of aromatic amino acid biosynthesis. This reaction introduces a second double bond into the aromatic ring system.</text>
</comment>
<dbReference type="GO" id="GO:0008652">
    <property type="term" value="P:amino acid biosynthetic process"/>
    <property type="evidence" value="ECO:0007669"/>
    <property type="project" value="UniProtKB-KW"/>
</dbReference>